<dbReference type="NCBIfam" id="TIGR00621">
    <property type="entry name" value="ssb"/>
    <property type="match status" value="1"/>
</dbReference>
<dbReference type="EMBL" id="VAWA01000033">
    <property type="protein sequence ID" value="TLP71153.1"/>
    <property type="molecule type" value="Genomic_DNA"/>
</dbReference>
<keyword evidence="1 2" id="KW-0238">DNA-binding</keyword>
<reference evidence="5 6" key="1">
    <citation type="submission" date="2019-05" db="EMBL/GenBank/DDBJ databases">
        <title>Nesterenkonia sp. GY239, isolated from the Southern Atlantic Ocean.</title>
        <authorList>
            <person name="Zhang G."/>
        </authorList>
    </citation>
    <scope>NUCLEOTIDE SEQUENCE [LARGE SCALE GENOMIC DNA]</scope>
    <source>
        <strain evidence="5 6">GY239</strain>
    </source>
</reference>
<evidence type="ECO:0000313" key="6">
    <source>
        <dbReference type="Proteomes" id="UP000306544"/>
    </source>
</evidence>
<name>A0A5R8ZXI8_9MICC</name>
<feature type="compositionally biased region" description="Low complexity" evidence="4">
    <location>
        <begin position="159"/>
        <end position="176"/>
    </location>
</feature>
<dbReference type="OrthoDB" id="4427276at2"/>
<keyword evidence="6" id="KW-1185">Reference proteome</keyword>
<dbReference type="Proteomes" id="UP000306544">
    <property type="component" value="Unassembled WGS sequence"/>
</dbReference>
<protein>
    <recommendedName>
        <fullName evidence="3">Single-stranded DNA-binding protein</fullName>
    </recommendedName>
</protein>
<sequence>MTETITVRGFSGTTPEVKNPDSDNPVTTFRLGATPRWRSGQTGEWTSGETNWYTVACFGRLALNVADSIHKGDPVVVVGRPKVRTWRNDQNESGAEIEISAQSVGHDLKFGTTQYRKVHRGDAADTSESSAPGGNTERDDAAQESTEPSPAHTPPPASAPASTPVSTPASTPASTPWQAEHTAGRTAA</sequence>
<dbReference type="InterPro" id="IPR012340">
    <property type="entry name" value="NA-bd_OB-fold"/>
</dbReference>
<dbReference type="SUPFAM" id="SSF50249">
    <property type="entry name" value="Nucleic acid-binding proteins"/>
    <property type="match status" value="1"/>
</dbReference>
<accession>A0A5R8ZXI8</accession>
<organism evidence="5 6">
    <name type="scientific">Nesterenkonia sphaerica</name>
    <dbReference type="NCBI Taxonomy" id="1804988"/>
    <lineage>
        <taxon>Bacteria</taxon>
        <taxon>Bacillati</taxon>
        <taxon>Actinomycetota</taxon>
        <taxon>Actinomycetes</taxon>
        <taxon>Micrococcales</taxon>
        <taxon>Micrococcaceae</taxon>
        <taxon>Nesterenkonia</taxon>
    </lineage>
</organism>
<dbReference type="RefSeq" id="WP_138171257.1">
    <property type="nucleotide sequence ID" value="NZ_VAWA01000033.1"/>
</dbReference>
<proteinExistence type="predicted"/>
<dbReference type="GO" id="GO:0003697">
    <property type="term" value="F:single-stranded DNA binding"/>
    <property type="evidence" value="ECO:0007669"/>
    <property type="project" value="InterPro"/>
</dbReference>
<dbReference type="CDD" id="cd04496">
    <property type="entry name" value="SSB_OBF"/>
    <property type="match status" value="1"/>
</dbReference>
<feature type="region of interest" description="Disordered" evidence="4">
    <location>
        <begin position="118"/>
        <end position="188"/>
    </location>
</feature>
<evidence type="ECO:0000256" key="4">
    <source>
        <dbReference type="SAM" id="MobiDB-lite"/>
    </source>
</evidence>
<dbReference type="PROSITE" id="PS50935">
    <property type="entry name" value="SSB"/>
    <property type="match status" value="1"/>
</dbReference>
<evidence type="ECO:0000256" key="1">
    <source>
        <dbReference type="ARBA" id="ARBA00023125"/>
    </source>
</evidence>
<dbReference type="PANTHER" id="PTHR10302:SF27">
    <property type="entry name" value="SINGLE-STRANDED DNA-BINDING PROTEIN"/>
    <property type="match status" value="1"/>
</dbReference>
<dbReference type="AlphaFoldDB" id="A0A5R8ZXI8"/>
<dbReference type="Pfam" id="PF00436">
    <property type="entry name" value="SSB"/>
    <property type="match status" value="1"/>
</dbReference>
<gene>
    <name evidence="5" type="primary">ssb</name>
    <name evidence="5" type="ORF">FEF27_12720</name>
</gene>
<evidence type="ECO:0000313" key="5">
    <source>
        <dbReference type="EMBL" id="TLP71153.1"/>
    </source>
</evidence>
<feature type="region of interest" description="Disordered" evidence="4">
    <location>
        <begin position="1"/>
        <end position="25"/>
    </location>
</feature>
<dbReference type="InterPro" id="IPR000424">
    <property type="entry name" value="Primosome_PriB/ssb"/>
</dbReference>
<dbReference type="GO" id="GO:0006260">
    <property type="term" value="P:DNA replication"/>
    <property type="evidence" value="ECO:0007669"/>
    <property type="project" value="InterPro"/>
</dbReference>
<comment type="caution">
    <text evidence="5">The sequence shown here is derived from an EMBL/GenBank/DDBJ whole genome shotgun (WGS) entry which is preliminary data.</text>
</comment>
<evidence type="ECO:0000256" key="2">
    <source>
        <dbReference type="PROSITE-ProRule" id="PRU00252"/>
    </source>
</evidence>
<dbReference type="Gene3D" id="2.40.50.140">
    <property type="entry name" value="Nucleic acid-binding proteins"/>
    <property type="match status" value="1"/>
</dbReference>
<dbReference type="InterPro" id="IPR011344">
    <property type="entry name" value="ssDNA-bd"/>
</dbReference>
<dbReference type="GO" id="GO:0009295">
    <property type="term" value="C:nucleoid"/>
    <property type="evidence" value="ECO:0007669"/>
    <property type="project" value="TreeGrafter"/>
</dbReference>
<evidence type="ECO:0000256" key="3">
    <source>
        <dbReference type="RuleBase" id="RU000524"/>
    </source>
</evidence>
<dbReference type="PANTHER" id="PTHR10302">
    <property type="entry name" value="SINGLE-STRANDED DNA-BINDING PROTEIN"/>
    <property type="match status" value="1"/>
</dbReference>